<keyword evidence="4" id="KW-0904">Protein phosphatase</keyword>
<evidence type="ECO:0000313" key="6">
    <source>
        <dbReference type="EMBL" id="KAH9384839.1"/>
    </source>
</evidence>
<keyword evidence="5" id="KW-0464">Manganese</keyword>
<dbReference type="EMBL" id="JABSTR010003277">
    <property type="protein sequence ID" value="KAH9384839.1"/>
    <property type="molecule type" value="Genomic_DNA"/>
</dbReference>
<name>A0A9J6H268_HAELO</name>
<evidence type="ECO:0000256" key="2">
    <source>
        <dbReference type="ARBA" id="ARBA00022723"/>
    </source>
</evidence>
<dbReference type="InterPro" id="IPR050341">
    <property type="entry name" value="PP1_catalytic_subunit"/>
</dbReference>
<evidence type="ECO:0000256" key="5">
    <source>
        <dbReference type="ARBA" id="ARBA00023211"/>
    </source>
</evidence>
<dbReference type="SUPFAM" id="SSF56300">
    <property type="entry name" value="Metallo-dependent phosphatases"/>
    <property type="match status" value="1"/>
</dbReference>
<gene>
    <name evidence="6" type="ORF">HPB48_026861</name>
</gene>
<evidence type="ECO:0000256" key="1">
    <source>
        <dbReference type="ARBA" id="ARBA00013081"/>
    </source>
</evidence>
<evidence type="ECO:0000313" key="7">
    <source>
        <dbReference type="Proteomes" id="UP000821853"/>
    </source>
</evidence>
<dbReference type="PANTHER" id="PTHR11668">
    <property type="entry name" value="SERINE/THREONINE PROTEIN PHOSPHATASE"/>
    <property type="match status" value="1"/>
</dbReference>
<evidence type="ECO:0000256" key="3">
    <source>
        <dbReference type="ARBA" id="ARBA00022801"/>
    </source>
</evidence>
<dbReference type="GO" id="GO:0046872">
    <property type="term" value="F:metal ion binding"/>
    <property type="evidence" value="ECO:0007669"/>
    <property type="project" value="UniProtKB-KW"/>
</dbReference>
<dbReference type="GO" id="GO:0005634">
    <property type="term" value="C:nucleus"/>
    <property type="evidence" value="ECO:0007669"/>
    <property type="project" value="TreeGrafter"/>
</dbReference>
<proteinExistence type="predicted"/>
<dbReference type="GO" id="GO:0004722">
    <property type="term" value="F:protein serine/threonine phosphatase activity"/>
    <property type="evidence" value="ECO:0007669"/>
    <property type="project" value="UniProtKB-EC"/>
</dbReference>
<reference evidence="6 7" key="1">
    <citation type="journal article" date="2020" name="Cell">
        <title>Large-Scale Comparative Analyses of Tick Genomes Elucidate Their Genetic Diversity and Vector Capacities.</title>
        <authorList>
            <consortium name="Tick Genome and Microbiome Consortium (TIGMIC)"/>
            <person name="Jia N."/>
            <person name="Wang J."/>
            <person name="Shi W."/>
            <person name="Du L."/>
            <person name="Sun Y."/>
            <person name="Zhan W."/>
            <person name="Jiang J.F."/>
            <person name="Wang Q."/>
            <person name="Zhang B."/>
            <person name="Ji P."/>
            <person name="Bell-Sakyi L."/>
            <person name="Cui X.M."/>
            <person name="Yuan T.T."/>
            <person name="Jiang B.G."/>
            <person name="Yang W.F."/>
            <person name="Lam T.T."/>
            <person name="Chang Q.C."/>
            <person name="Ding S.J."/>
            <person name="Wang X.J."/>
            <person name="Zhu J.G."/>
            <person name="Ruan X.D."/>
            <person name="Zhao L."/>
            <person name="Wei J.T."/>
            <person name="Ye R.Z."/>
            <person name="Que T.C."/>
            <person name="Du C.H."/>
            <person name="Zhou Y.H."/>
            <person name="Cheng J.X."/>
            <person name="Dai P.F."/>
            <person name="Guo W.B."/>
            <person name="Han X.H."/>
            <person name="Huang E.J."/>
            <person name="Li L.F."/>
            <person name="Wei W."/>
            <person name="Gao Y.C."/>
            <person name="Liu J.Z."/>
            <person name="Shao H.Z."/>
            <person name="Wang X."/>
            <person name="Wang C.C."/>
            <person name="Yang T.C."/>
            <person name="Huo Q.B."/>
            <person name="Li W."/>
            <person name="Chen H.Y."/>
            <person name="Chen S.E."/>
            <person name="Zhou L.G."/>
            <person name="Ni X.B."/>
            <person name="Tian J.H."/>
            <person name="Sheng Y."/>
            <person name="Liu T."/>
            <person name="Pan Y.S."/>
            <person name="Xia L.Y."/>
            <person name="Li J."/>
            <person name="Zhao F."/>
            <person name="Cao W.C."/>
        </authorList>
    </citation>
    <scope>NUCLEOTIDE SEQUENCE [LARGE SCALE GENOMIC DNA]</scope>
    <source>
        <strain evidence="6">HaeL-2018</strain>
    </source>
</reference>
<sequence>MENRSRHAATYTASTPPSACCFSALPSHRRPATSSWGATWTGERQAAHREHLPLAILQGQVPGELFLAPKQPLECATISRIYGFHHECKRRYSIKLWKTFVDLLLIAAIDDDRIFCCHGDCLPTRSEWCRSGAS</sequence>
<evidence type="ECO:0000256" key="4">
    <source>
        <dbReference type="ARBA" id="ARBA00022912"/>
    </source>
</evidence>
<dbReference type="AlphaFoldDB" id="A0A9J6H268"/>
<accession>A0A9J6H268</accession>
<dbReference type="EC" id="3.1.3.16" evidence="1"/>
<dbReference type="VEuPathDB" id="VectorBase:HLOH_051150"/>
<protein>
    <recommendedName>
        <fullName evidence="1">protein-serine/threonine phosphatase</fullName>
        <ecNumber evidence="1">3.1.3.16</ecNumber>
    </recommendedName>
</protein>
<dbReference type="Gene3D" id="3.60.21.10">
    <property type="match status" value="1"/>
</dbReference>
<dbReference type="GO" id="GO:0005737">
    <property type="term" value="C:cytoplasm"/>
    <property type="evidence" value="ECO:0007669"/>
    <property type="project" value="TreeGrafter"/>
</dbReference>
<dbReference type="Proteomes" id="UP000821853">
    <property type="component" value="Unassembled WGS sequence"/>
</dbReference>
<keyword evidence="3" id="KW-0378">Hydrolase</keyword>
<organism evidence="6 7">
    <name type="scientific">Haemaphysalis longicornis</name>
    <name type="common">Bush tick</name>
    <dbReference type="NCBI Taxonomy" id="44386"/>
    <lineage>
        <taxon>Eukaryota</taxon>
        <taxon>Metazoa</taxon>
        <taxon>Ecdysozoa</taxon>
        <taxon>Arthropoda</taxon>
        <taxon>Chelicerata</taxon>
        <taxon>Arachnida</taxon>
        <taxon>Acari</taxon>
        <taxon>Parasitiformes</taxon>
        <taxon>Ixodida</taxon>
        <taxon>Ixodoidea</taxon>
        <taxon>Ixodidae</taxon>
        <taxon>Haemaphysalinae</taxon>
        <taxon>Haemaphysalis</taxon>
    </lineage>
</organism>
<comment type="caution">
    <text evidence="6">The sequence shown here is derived from an EMBL/GenBank/DDBJ whole genome shotgun (WGS) entry which is preliminary data.</text>
</comment>
<keyword evidence="7" id="KW-1185">Reference proteome</keyword>
<dbReference type="InterPro" id="IPR029052">
    <property type="entry name" value="Metallo-depent_PP-like"/>
</dbReference>
<keyword evidence="2" id="KW-0479">Metal-binding</keyword>
<dbReference type="PANTHER" id="PTHR11668:SF300">
    <property type="entry name" value="SERINE_THREONINE-PROTEIN PHOSPHATASE"/>
    <property type="match status" value="1"/>
</dbReference>